<dbReference type="Pfam" id="PF00005">
    <property type="entry name" value="ABC_tran"/>
    <property type="match status" value="1"/>
</dbReference>
<dbReference type="GO" id="GO:0022857">
    <property type="term" value="F:transmembrane transporter activity"/>
    <property type="evidence" value="ECO:0007669"/>
    <property type="project" value="UniProtKB-ARBA"/>
</dbReference>
<accession>A0A9X9ER49</accession>
<dbReference type="GO" id="GO:0098796">
    <property type="term" value="C:membrane protein complex"/>
    <property type="evidence" value="ECO:0007669"/>
    <property type="project" value="UniProtKB-ARBA"/>
</dbReference>
<dbReference type="CDD" id="cd03255">
    <property type="entry name" value="ABC_MJ0796_LolCDE_FtsE"/>
    <property type="match status" value="1"/>
</dbReference>
<gene>
    <name evidence="6" type="ORF">FC678_19215</name>
</gene>
<evidence type="ECO:0000259" key="5">
    <source>
        <dbReference type="PROSITE" id="PS50893"/>
    </source>
</evidence>
<evidence type="ECO:0000313" key="7">
    <source>
        <dbReference type="Proteomes" id="UP000309170"/>
    </source>
</evidence>
<keyword evidence="4 6" id="KW-0067">ATP-binding</keyword>
<dbReference type="GO" id="GO:0016887">
    <property type="term" value="F:ATP hydrolysis activity"/>
    <property type="evidence" value="ECO:0007669"/>
    <property type="project" value="InterPro"/>
</dbReference>
<dbReference type="Gene3D" id="3.40.50.300">
    <property type="entry name" value="P-loop containing nucleotide triphosphate hydrolases"/>
    <property type="match status" value="1"/>
</dbReference>
<dbReference type="PANTHER" id="PTHR42798:SF7">
    <property type="entry name" value="ALPHA-D-RIBOSE 1-METHYLPHOSPHONATE 5-TRIPHOSPHATE SYNTHASE SUBUNIT PHNL"/>
    <property type="match status" value="1"/>
</dbReference>
<keyword evidence="2" id="KW-0813">Transport</keyword>
<protein>
    <submittedName>
        <fullName evidence="6">ABC transporter ATP-binding protein</fullName>
    </submittedName>
</protein>
<dbReference type="OrthoDB" id="9791546at2"/>
<evidence type="ECO:0000313" key="6">
    <source>
        <dbReference type="EMBL" id="TKH08801.1"/>
    </source>
</evidence>
<reference evidence="6 7" key="1">
    <citation type="journal article" date="2019" name="Environ. Microbiol.">
        <title>An active ?-lactamase is a part of an orchestrated cell wall stress resistance network of Bacillus subtilis and related rhizosphere species.</title>
        <authorList>
            <person name="Bucher T."/>
            <person name="Keren-Paz A."/>
            <person name="Hausser J."/>
            <person name="Olender T."/>
            <person name="Cytryn E."/>
            <person name="Kolodkin-Gal I."/>
        </authorList>
    </citation>
    <scope>NUCLEOTIDE SEQUENCE [LARGE SCALE GENOMIC DNA]</scope>
    <source>
        <strain evidence="6 7">I4</strain>
    </source>
</reference>
<dbReference type="SMART" id="SM00382">
    <property type="entry name" value="AAA"/>
    <property type="match status" value="1"/>
</dbReference>
<organism evidence="6 7">
    <name type="scientific">Peribacillus simplex</name>
    <dbReference type="NCBI Taxonomy" id="1478"/>
    <lineage>
        <taxon>Bacteria</taxon>
        <taxon>Bacillati</taxon>
        <taxon>Bacillota</taxon>
        <taxon>Bacilli</taxon>
        <taxon>Bacillales</taxon>
        <taxon>Bacillaceae</taxon>
        <taxon>Peribacillus</taxon>
    </lineage>
</organism>
<name>A0A9X9ER49_9BACI</name>
<dbReference type="InterPro" id="IPR017911">
    <property type="entry name" value="MacB-like_ATP-bd"/>
</dbReference>
<dbReference type="Proteomes" id="UP000309170">
    <property type="component" value="Unassembled WGS sequence"/>
</dbReference>
<evidence type="ECO:0000256" key="2">
    <source>
        <dbReference type="ARBA" id="ARBA00022448"/>
    </source>
</evidence>
<dbReference type="EMBL" id="SZNT01000334">
    <property type="protein sequence ID" value="TKH08801.1"/>
    <property type="molecule type" value="Genomic_DNA"/>
</dbReference>
<dbReference type="PROSITE" id="PS50893">
    <property type="entry name" value="ABC_TRANSPORTER_2"/>
    <property type="match status" value="1"/>
</dbReference>
<evidence type="ECO:0000256" key="4">
    <source>
        <dbReference type="ARBA" id="ARBA00022840"/>
    </source>
</evidence>
<dbReference type="PANTHER" id="PTHR42798">
    <property type="entry name" value="LIPOPROTEIN-RELEASING SYSTEM ATP-BINDING PROTEIN LOLD"/>
    <property type="match status" value="1"/>
</dbReference>
<evidence type="ECO:0000256" key="1">
    <source>
        <dbReference type="ARBA" id="ARBA00005417"/>
    </source>
</evidence>
<comment type="similarity">
    <text evidence="1">Belongs to the ABC transporter superfamily.</text>
</comment>
<keyword evidence="3" id="KW-0547">Nucleotide-binding</keyword>
<comment type="caution">
    <text evidence="6">The sequence shown here is derived from an EMBL/GenBank/DDBJ whole genome shotgun (WGS) entry which is preliminary data.</text>
</comment>
<dbReference type="InterPro" id="IPR003439">
    <property type="entry name" value="ABC_transporter-like_ATP-bd"/>
</dbReference>
<proteinExistence type="inferred from homology"/>
<dbReference type="InterPro" id="IPR027417">
    <property type="entry name" value="P-loop_NTPase"/>
</dbReference>
<dbReference type="SUPFAM" id="SSF52540">
    <property type="entry name" value="P-loop containing nucleoside triphosphate hydrolases"/>
    <property type="match status" value="1"/>
</dbReference>
<dbReference type="AlphaFoldDB" id="A0A9X9ER49"/>
<sequence>MRRRFTLKKVLQTKNLSKSYGKAQVLKNIDLTITSGEFTAIMGPSGSGKTTLMNVLSTIDKFSGGEVWLEEQALLDLNKKALRTFRQERMGFIFQDYNLLDTLTIKENILLPLSLRKFSTDEMEIRLKPVIQALNIEEIQDKYPTEVSGGQKQRASSARAIITKPAIVFADEPTGALDSRSATQLLEQLSSLNETFQTTILMITHDSYAASFCKRVIFLRDGGIVNELYKGDQSQSDFFDRILHIQSAMGGNQR</sequence>
<dbReference type="GO" id="GO:0005524">
    <property type="term" value="F:ATP binding"/>
    <property type="evidence" value="ECO:0007669"/>
    <property type="project" value="UniProtKB-KW"/>
</dbReference>
<evidence type="ECO:0000256" key="3">
    <source>
        <dbReference type="ARBA" id="ARBA00022741"/>
    </source>
</evidence>
<feature type="domain" description="ABC transporter" evidence="5">
    <location>
        <begin position="11"/>
        <end position="246"/>
    </location>
</feature>
<dbReference type="InterPro" id="IPR003593">
    <property type="entry name" value="AAA+_ATPase"/>
</dbReference>
<dbReference type="FunFam" id="3.40.50.300:FF:000032">
    <property type="entry name" value="Export ABC transporter ATP-binding protein"/>
    <property type="match status" value="1"/>
</dbReference>